<reference evidence="2" key="2">
    <citation type="submission" date="2020-09" db="EMBL/GenBank/DDBJ databases">
        <authorList>
            <person name="Sun Q."/>
            <person name="Ohkuma M."/>
        </authorList>
    </citation>
    <scope>NUCLEOTIDE SEQUENCE</scope>
    <source>
        <strain evidence="2">JCM 5069</strain>
    </source>
</reference>
<protein>
    <submittedName>
        <fullName evidence="2">Uncharacterized protein</fullName>
    </submittedName>
</protein>
<feature type="compositionally biased region" description="Low complexity" evidence="1">
    <location>
        <begin position="15"/>
        <end position="26"/>
    </location>
</feature>
<feature type="region of interest" description="Disordered" evidence="1">
    <location>
        <begin position="46"/>
        <end position="78"/>
    </location>
</feature>
<organism evidence="2 3">
    <name type="scientific">Streptomyces sulfonofaciens</name>
    <dbReference type="NCBI Taxonomy" id="68272"/>
    <lineage>
        <taxon>Bacteria</taxon>
        <taxon>Bacillati</taxon>
        <taxon>Actinomycetota</taxon>
        <taxon>Actinomycetes</taxon>
        <taxon>Kitasatosporales</taxon>
        <taxon>Streptomycetaceae</taxon>
        <taxon>Streptomyces</taxon>
    </lineage>
</organism>
<feature type="region of interest" description="Disordered" evidence="1">
    <location>
        <begin position="1"/>
        <end position="26"/>
    </location>
</feature>
<reference evidence="2" key="1">
    <citation type="journal article" date="2014" name="Int. J. Syst. Evol. Microbiol.">
        <title>Complete genome sequence of Corynebacterium casei LMG S-19264T (=DSM 44701T), isolated from a smear-ripened cheese.</title>
        <authorList>
            <consortium name="US DOE Joint Genome Institute (JGI-PGF)"/>
            <person name="Walter F."/>
            <person name="Albersmeier A."/>
            <person name="Kalinowski J."/>
            <person name="Ruckert C."/>
        </authorList>
    </citation>
    <scope>NUCLEOTIDE SEQUENCE</scope>
    <source>
        <strain evidence="2">JCM 5069</strain>
    </source>
</reference>
<accession>A0A919L3Y1</accession>
<sequence length="78" mass="7771">MQNLRESASAGGAVPDAPAGRPEAGRAPSALWTTYAYPAPAGLPVPRPHGLRPRNAVGPAAGVRHARPPSCAGPGPTS</sequence>
<dbReference type="EMBL" id="BNCD01000015">
    <property type="protein sequence ID" value="GHH84040.1"/>
    <property type="molecule type" value="Genomic_DNA"/>
</dbReference>
<evidence type="ECO:0000256" key="1">
    <source>
        <dbReference type="SAM" id="MobiDB-lite"/>
    </source>
</evidence>
<comment type="caution">
    <text evidence="2">The sequence shown here is derived from an EMBL/GenBank/DDBJ whole genome shotgun (WGS) entry which is preliminary data.</text>
</comment>
<keyword evidence="3" id="KW-1185">Reference proteome</keyword>
<dbReference type="AlphaFoldDB" id="A0A919L3Y1"/>
<dbReference type="Proteomes" id="UP000603708">
    <property type="component" value="Unassembled WGS sequence"/>
</dbReference>
<evidence type="ECO:0000313" key="2">
    <source>
        <dbReference type="EMBL" id="GHH84040.1"/>
    </source>
</evidence>
<evidence type="ECO:0000313" key="3">
    <source>
        <dbReference type="Proteomes" id="UP000603708"/>
    </source>
</evidence>
<proteinExistence type="predicted"/>
<gene>
    <name evidence="2" type="ORF">GCM10018793_47370</name>
</gene>
<name>A0A919L3Y1_9ACTN</name>